<dbReference type="EMBL" id="CP050177">
    <property type="protein sequence ID" value="QIQ01988.1"/>
    <property type="molecule type" value="Genomic_DNA"/>
</dbReference>
<feature type="region of interest" description="Disordered" evidence="2">
    <location>
        <begin position="1"/>
        <end position="20"/>
    </location>
</feature>
<organism evidence="3 4">
    <name type="scientific">Streptomyces liangshanensis</name>
    <dbReference type="NCBI Taxonomy" id="2717324"/>
    <lineage>
        <taxon>Bacteria</taxon>
        <taxon>Bacillati</taxon>
        <taxon>Actinomycetota</taxon>
        <taxon>Actinomycetes</taxon>
        <taxon>Kitasatosporales</taxon>
        <taxon>Streptomycetaceae</taxon>
        <taxon>Streptomyces</taxon>
    </lineage>
</organism>
<dbReference type="RefSeq" id="WP_167025081.1">
    <property type="nucleotide sequence ID" value="NZ_CP050177.1"/>
</dbReference>
<protein>
    <submittedName>
        <fullName evidence="3">Cytochrome P450</fullName>
    </submittedName>
</protein>
<keyword evidence="4" id="KW-1185">Reference proteome</keyword>
<dbReference type="Proteomes" id="UP000501179">
    <property type="component" value="Chromosome"/>
</dbReference>
<reference evidence="3 4" key="1">
    <citation type="submission" date="2020-03" db="EMBL/GenBank/DDBJ databases">
        <title>A novel species.</title>
        <authorList>
            <person name="Gao J."/>
        </authorList>
    </citation>
    <scope>NUCLEOTIDE SEQUENCE [LARGE SCALE GENOMIC DNA]</scope>
    <source>
        <strain evidence="3 4">QMT-12</strain>
    </source>
</reference>
<sequence length="456" mass="49295">MQSHSEFQAPPPGCPAHDSGKSVPLYGPEFAADPDGFYSYLRQFGPAAPVELAPGVDATLVTDYAAALHVLQNPDVFARDSRRWRALNEGLVPPDSPVVPMMAYRPNCLFSDGADHLRLRQAVTHSMARVDTHRLSRHVERVAAYLIDQFSGRGRADLVSDYAQMLPLLVINDLFGCPAEIGDRLVFGTSGIFDGVDAENANEVLTEALIELVTLKRTTPGDDVTSWMMQHQANLTDEEMIHQLVTLIAAGTQPMQNVIASALRLMLSDAKYAGDQHAAGMLVEDAINDVLWNGPPLANYAVHYPVYDVDLSGSALDAGSPVLISFAAANTDPSLSMSRQTLSKRAHLAWGAGPHACPAKDPALLIAVLAIEKLLNTLPDIDLSVPADHLTWRPGPFHRALSSLPARFTPVRTEKKRAAAPVPSAGRSAGNAPTRPAHHGPEKGSWWSGFLGWWKV</sequence>
<dbReference type="CDD" id="cd20623">
    <property type="entry name" value="CYP_unk"/>
    <property type="match status" value="1"/>
</dbReference>
<dbReference type="PANTHER" id="PTHR46696:SF1">
    <property type="entry name" value="CYTOCHROME P450 YJIB-RELATED"/>
    <property type="match status" value="1"/>
</dbReference>
<evidence type="ECO:0000256" key="1">
    <source>
        <dbReference type="ARBA" id="ARBA00010617"/>
    </source>
</evidence>
<evidence type="ECO:0000313" key="3">
    <source>
        <dbReference type="EMBL" id="QIQ01988.1"/>
    </source>
</evidence>
<dbReference type="GO" id="GO:0020037">
    <property type="term" value="F:heme binding"/>
    <property type="evidence" value="ECO:0007669"/>
    <property type="project" value="InterPro"/>
</dbReference>
<dbReference type="PRINTS" id="PR00359">
    <property type="entry name" value="BP450"/>
</dbReference>
<feature type="region of interest" description="Disordered" evidence="2">
    <location>
        <begin position="412"/>
        <end position="443"/>
    </location>
</feature>
<dbReference type="GO" id="GO:0004497">
    <property type="term" value="F:monooxygenase activity"/>
    <property type="evidence" value="ECO:0007669"/>
    <property type="project" value="InterPro"/>
</dbReference>
<dbReference type="GO" id="GO:0005506">
    <property type="term" value="F:iron ion binding"/>
    <property type="evidence" value="ECO:0007669"/>
    <property type="project" value="InterPro"/>
</dbReference>
<dbReference type="PANTHER" id="PTHR46696">
    <property type="entry name" value="P450, PUTATIVE (EUROFUNG)-RELATED"/>
    <property type="match status" value="1"/>
</dbReference>
<proteinExistence type="inferred from homology"/>
<dbReference type="AlphaFoldDB" id="A0A6G9GUQ3"/>
<evidence type="ECO:0000313" key="4">
    <source>
        <dbReference type="Proteomes" id="UP000501179"/>
    </source>
</evidence>
<dbReference type="Gene3D" id="1.10.630.10">
    <property type="entry name" value="Cytochrome P450"/>
    <property type="match status" value="1"/>
</dbReference>
<comment type="similarity">
    <text evidence="1">Belongs to the cytochrome P450 family.</text>
</comment>
<dbReference type="InterPro" id="IPR002397">
    <property type="entry name" value="Cyt_P450_B"/>
</dbReference>
<dbReference type="InterPro" id="IPR036396">
    <property type="entry name" value="Cyt_P450_sf"/>
</dbReference>
<accession>A0A6G9GUQ3</accession>
<dbReference type="SUPFAM" id="SSF48264">
    <property type="entry name" value="Cytochrome P450"/>
    <property type="match status" value="1"/>
</dbReference>
<name>A0A6G9GUQ3_9ACTN</name>
<evidence type="ECO:0000256" key="2">
    <source>
        <dbReference type="SAM" id="MobiDB-lite"/>
    </source>
</evidence>
<dbReference type="KEGG" id="slia:HA039_06465"/>
<gene>
    <name evidence="3" type="ORF">HA039_06465</name>
</gene>
<dbReference type="GO" id="GO:0016705">
    <property type="term" value="F:oxidoreductase activity, acting on paired donors, with incorporation or reduction of molecular oxygen"/>
    <property type="evidence" value="ECO:0007669"/>
    <property type="project" value="InterPro"/>
</dbReference>